<evidence type="ECO:0000256" key="2">
    <source>
        <dbReference type="SAM" id="Phobius"/>
    </source>
</evidence>
<dbReference type="AlphaFoldDB" id="A0A6N2K966"/>
<feature type="domain" description="Protein kinase" evidence="4">
    <location>
        <begin position="262"/>
        <end position="514"/>
    </location>
</feature>
<dbReference type="PANTHER" id="PTHR48006">
    <property type="entry name" value="LEUCINE-RICH REPEAT-CONTAINING PROTEIN DDB_G0281931-RELATED"/>
    <property type="match status" value="1"/>
</dbReference>
<comment type="subcellular location">
    <subcellularLocation>
        <location evidence="1">Membrane</location>
        <topology evidence="1">Single-pass type I membrane protein</topology>
    </subcellularLocation>
</comment>
<evidence type="ECO:0000256" key="1">
    <source>
        <dbReference type="ARBA" id="ARBA00004479"/>
    </source>
</evidence>
<reference evidence="5" key="1">
    <citation type="submission" date="2019-03" db="EMBL/GenBank/DDBJ databases">
        <authorList>
            <person name="Mank J."/>
            <person name="Almeida P."/>
        </authorList>
    </citation>
    <scope>NUCLEOTIDE SEQUENCE</scope>
    <source>
        <strain evidence="5">78183</strain>
    </source>
</reference>
<feature type="signal peptide" evidence="3">
    <location>
        <begin position="1"/>
        <end position="20"/>
    </location>
</feature>
<protein>
    <recommendedName>
        <fullName evidence="4">Protein kinase domain-containing protein</fullName>
    </recommendedName>
</protein>
<organism evidence="5">
    <name type="scientific">Salix viminalis</name>
    <name type="common">Common osier</name>
    <name type="synonym">Basket willow</name>
    <dbReference type="NCBI Taxonomy" id="40686"/>
    <lineage>
        <taxon>Eukaryota</taxon>
        <taxon>Viridiplantae</taxon>
        <taxon>Streptophyta</taxon>
        <taxon>Embryophyta</taxon>
        <taxon>Tracheophyta</taxon>
        <taxon>Spermatophyta</taxon>
        <taxon>Magnoliopsida</taxon>
        <taxon>eudicotyledons</taxon>
        <taxon>Gunneridae</taxon>
        <taxon>Pentapetalae</taxon>
        <taxon>rosids</taxon>
        <taxon>fabids</taxon>
        <taxon>Malpighiales</taxon>
        <taxon>Salicaceae</taxon>
        <taxon>Saliceae</taxon>
        <taxon>Salix</taxon>
    </lineage>
</organism>
<sequence>MAVVGAKLALLLIHILGVAGDGYSSLQENYYGSDNHEHPKRWDSSFKSGLVIGYAFSSVSIFTIFLSYCVPWAHLNKRKRNKMTMKTPMMASLIERQEKKRTEANEQICKLGNVVEKWSFVVISNATANFSRANKIGLDEWEPCIRLPFLMVGSMHSSQENYYGSDKHEHPKRWDFPFRSGFATGYAFSSVSMIAVFMSYCVPWARLNKRKRNGMMMKTPMTTSLMERREKKRTEANEQICKLGIVVKRWSFVVIRNATANFSRANKIGLGRMGTMYKATLPDGRFLAVKRIVDFHQFEEQIVSELKTLGTLRHENLLPLYGFVSESNTRFLVYKYTSNGNLFDWIHSVKHRRKTLPWRLRLKIAVGVARGLARLHHDCWGQVVHLNISSKCILLDRDFEPKISNFGKAMLMRMTSASGVLKEDVHAFGVVLLELITGMDCSRLDCSSNSILNEWIFRHLLSNSYFHDAMDRFLIGQGFDDEIFQLLKVACNCLDCVPDRRPTMIQVYRNIKAITERCEVVDGLEIQTQPEIRSATSQDQNQDQYLL</sequence>
<proteinExistence type="predicted"/>
<dbReference type="PANTHER" id="PTHR48006:SF88">
    <property type="entry name" value="LRR RECEPTOR-LIKE KINASE FAMILY PROTEIN"/>
    <property type="match status" value="1"/>
</dbReference>
<evidence type="ECO:0000256" key="3">
    <source>
        <dbReference type="SAM" id="SignalP"/>
    </source>
</evidence>
<dbReference type="GO" id="GO:0005524">
    <property type="term" value="F:ATP binding"/>
    <property type="evidence" value="ECO:0007669"/>
    <property type="project" value="InterPro"/>
</dbReference>
<dbReference type="PROSITE" id="PS50011">
    <property type="entry name" value="PROTEIN_KINASE_DOM"/>
    <property type="match status" value="1"/>
</dbReference>
<dbReference type="Gene3D" id="1.10.510.10">
    <property type="entry name" value="Transferase(Phosphotransferase) domain 1"/>
    <property type="match status" value="2"/>
</dbReference>
<dbReference type="GO" id="GO:0004672">
    <property type="term" value="F:protein kinase activity"/>
    <property type="evidence" value="ECO:0007669"/>
    <property type="project" value="InterPro"/>
</dbReference>
<keyword evidence="2" id="KW-0812">Transmembrane</keyword>
<keyword evidence="3" id="KW-0732">Signal</keyword>
<dbReference type="InterPro" id="IPR011009">
    <property type="entry name" value="Kinase-like_dom_sf"/>
</dbReference>
<dbReference type="EMBL" id="CAADRP010000169">
    <property type="protein sequence ID" value="VFU24226.1"/>
    <property type="molecule type" value="Genomic_DNA"/>
</dbReference>
<dbReference type="SUPFAM" id="SSF56112">
    <property type="entry name" value="Protein kinase-like (PK-like)"/>
    <property type="match status" value="1"/>
</dbReference>
<feature type="transmembrane region" description="Helical" evidence="2">
    <location>
        <begin position="51"/>
        <end position="75"/>
    </location>
</feature>
<keyword evidence="2" id="KW-0472">Membrane</keyword>
<dbReference type="Gene3D" id="3.30.200.20">
    <property type="entry name" value="Phosphorylase Kinase, domain 1"/>
    <property type="match status" value="1"/>
</dbReference>
<dbReference type="GO" id="GO:0016020">
    <property type="term" value="C:membrane"/>
    <property type="evidence" value="ECO:0007669"/>
    <property type="project" value="UniProtKB-SubCell"/>
</dbReference>
<evidence type="ECO:0000313" key="5">
    <source>
        <dbReference type="EMBL" id="VFU24226.1"/>
    </source>
</evidence>
<feature type="chain" id="PRO_5026749442" description="Protein kinase domain-containing protein" evidence="3">
    <location>
        <begin position="21"/>
        <end position="547"/>
    </location>
</feature>
<gene>
    <name evidence="5" type="ORF">SVIM_LOCUS43962</name>
</gene>
<dbReference type="Pfam" id="PF00069">
    <property type="entry name" value="Pkinase"/>
    <property type="match status" value="1"/>
</dbReference>
<feature type="transmembrane region" description="Helical" evidence="2">
    <location>
        <begin position="182"/>
        <end position="205"/>
    </location>
</feature>
<accession>A0A6N2K966</accession>
<evidence type="ECO:0000259" key="4">
    <source>
        <dbReference type="PROSITE" id="PS50011"/>
    </source>
</evidence>
<name>A0A6N2K966_SALVM</name>
<keyword evidence="2" id="KW-1133">Transmembrane helix</keyword>
<dbReference type="InterPro" id="IPR000719">
    <property type="entry name" value="Prot_kinase_dom"/>
</dbReference>
<dbReference type="InterPro" id="IPR051824">
    <property type="entry name" value="LRR_Rcpt-Like_S/T_Kinase"/>
</dbReference>